<name>A0A1D3SQS9_PLAMA</name>
<dbReference type="EMBL" id="LT594633">
    <property type="protein sequence ID" value="SCO93929.1"/>
    <property type="molecule type" value="Genomic_DNA"/>
</dbReference>
<evidence type="ECO:0000313" key="2">
    <source>
        <dbReference type="EMBL" id="SCO93929.1"/>
    </source>
</evidence>
<gene>
    <name evidence="2" type="primary">PmUG01_12052600</name>
    <name evidence="2" type="ORF">PMUG01_12052600</name>
</gene>
<dbReference type="Proteomes" id="UP000219813">
    <property type="component" value="Chromosome 12"/>
</dbReference>
<dbReference type="KEGG" id="pmal:PMUG01_12052600"/>
<dbReference type="OrthoDB" id="377399at2759"/>
<dbReference type="AlphaFoldDB" id="A0A1D3SQS9"/>
<dbReference type="OMA" id="FENCCEM"/>
<feature type="compositionally biased region" description="Basic and acidic residues" evidence="1">
    <location>
        <begin position="1"/>
        <end position="19"/>
    </location>
</feature>
<proteinExistence type="predicted"/>
<dbReference type="VEuPathDB" id="PlasmoDB:PmUG01_12052600"/>
<protein>
    <submittedName>
        <fullName evidence="2">Uncharacterized protein</fullName>
    </submittedName>
</protein>
<dbReference type="GeneID" id="39870515"/>
<feature type="region of interest" description="Disordered" evidence="1">
    <location>
        <begin position="1"/>
        <end position="42"/>
    </location>
</feature>
<accession>A0A1D3SQS9</accession>
<evidence type="ECO:0000256" key="1">
    <source>
        <dbReference type="SAM" id="MobiDB-lite"/>
    </source>
</evidence>
<sequence>MKKKIENIKKSDVGKDKNNLKNANIDSEKKKKKKKKKKITKDKIENEDKIEITEKNELLENIKINKYDENEDNLISKIKSYINQRKDVMTNDLLNKYYYVDKKTPFFFIDIRMYKCICDSFLCVSLKDKIMLSNKKSNLLYEQYSVYFYNVINSKCLNTISFFLKEFFKEHELEYFENCCEIMQLTQLLFFILLTDYYFLSYSIKKYCIENFKTLFRLKNYLFNKYIKYKNKSTLSKFVLLNKMQNDNMKNDYFIFETKIINEIQNDNKIEFDNMTMHIISTKKLDKYYFISLVTKVKSYEYINDYIFLDLFKIHIFTNPCASTSSFSFSPNSILQECNKESNYNYRTVFVLSEVTNLFPSEISEQLFSYTYEIEIPPDIYTNEELEIFYIETNEKVKCLNFCDVDNLLKEEQINSVSPIYKEKDKKEDITKEYVDSPNAYENSNNKQCYINNNNNSSNIRNNSSNSGNNSVHRDYEKMNIGGSTILIEDYFTHANAMNQNDDKQIDISNEENQEILKECNKIILNDEINLVKVKSKIFTLNNKNFLKIYSNRISNYYINLNNVNNFPYIKWEIKYIDNIVIIKLKSKIANEFIFHISNNGIVLLDNGIDVLKDIYNYTLDVYTLLFLMKKKGINFLVTHIEMEKMKKVCNYHLNDEKTEENIINDILLCFRFINFYSSGINSAQYKTMKIAKGNAEILKGLLTNSLYMEYEHNTCRISKMEKEEDDKKFIKNLTKHRSILFCLFELCEFIISNNKKEKKILSENNAHENNEDDNKNDVITFQKFLMNIFSYNNIKNINEMVKENDNLKNNSLQSDDAKNFLETHYNDVIELNETVHNLYLFLKLTKIISFTDV</sequence>
<reference evidence="2 3" key="1">
    <citation type="submission" date="2016-06" db="EMBL/GenBank/DDBJ databases">
        <authorList>
            <consortium name="Pathogen Informatics"/>
        </authorList>
    </citation>
    <scope>NUCLEOTIDE SEQUENCE [LARGE SCALE GENOMIC DNA]</scope>
</reference>
<evidence type="ECO:0000313" key="3">
    <source>
        <dbReference type="Proteomes" id="UP000219813"/>
    </source>
</evidence>
<dbReference type="RefSeq" id="XP_028863206.1">
    <property type="nucleotide sequence ID" value="XM_029006748.1"/>
</dbReference>
<organism evidence="2 3">
    <name type="scientific">Plasmodium malariae</name>
    <dbReference type="NCBI Taxonomy" id="5858"/>
    <lineage>
        <taxon>Eukaryota</taxon>
        <taxon>Sar</taxon>
        <taxon>Alveolata</taxon>
        <taxon>Apicomplexa</taxon>
        <taxon>Aconoidasida</taxon>
        <taxon>Haemosporida</taxon>
        <taxon>Plasmodiidae</taxon>
        <taxon>Plasmodium</taxon>
        <taxon>Plasmodium (Plasmodium)</taxon>
    </lineage>
</organism>
<feature type="region of interest" description="Disordered" evidence="1">
    <location>
        <begin position="451"/>
        <end position="474"/>
    </location>
</feature>
<keyword evidence="3" id="KW-1185">Reference proteome</keyword>
<feature type="compositionally biased region" description="Basic residues" evidence="1">
    <location>
        <begin position="30"/>
        <end position="40"/>
    </location>
</feature>
<feature type="compositionally biased region" description="Low complexity" evidence="1">
    <location>
        <begin position="451"/>
        <end position="471"/>
    </location>
</feature>